<dbReference type="Proteomes" id="UP000824533">
    <property type="component" value="Linkage Group LG21"/>
</dbReference>
<sequence length="2344" mass="261372">MYYKINLLLLLTCVSVTYEHKLSKSRKATNNISPKSTVLNESDDGKSSLVFVFDTTGSMYDDLKQLRAGAEMILNTALKESNIIADFVFVPFHDPAVGPATVTRNKKVFKSALNIVKVHGGGDCPEKSLTGIELALNVSRPGSFIYVFTDATASDHRLVGKVLDAVQRKQSQVVFVLTGHCNDLKKPTYTVYQQIAAASSGQVFNLNKTGVHRVLEFVKSSIKGRTVNLGSVVQPAGTNYTQDIPVDSTVSEVTVSVSGAKPQITVVNPSGEQITGPPKLVTTLDLSEIMVVKVLEPEPGNWSITVGSEKDYSVKVVGLSNLTFNHGFSVERPKSIAEASYRPLQGTYNYMTLSLTKTDVPVQINYAEIMNLGGKTLFEVPLKEFDSKNKVYLTDAFVPPDEFFYIAINGRDENNQEIRRVGATAVQAKLPDVPYLTSPSKVQVHSHTRIVLKCKVESLVPVSAVWTKDRVRLQEEVSSLQTTSIEYTIEDMVEEHVGTYRCIAKNVAGISRAITEVSLIVDPPQVTIEPGNKTFENGDEINIRCGVTSEALLLKNRLVFNGTYIQYVIDNRQEPNLEGFYTFNRTIKKATENDTGLYTCIASNRGGESNHSTHIAIKPKPTAQILGPHDLTKPMNSVLQLVCNLENANIMQWVAPNGTVVKEKKVNASFDDVLEVPNITQDGVWQCVAWRGIYKGFDSVNVTVVFKPKVSIIGDKNITVLNGTQYEVSCEVIAKPPPRILWHKETEEFLNHNVTNLPNNTYRSVLYLNSSRENIEATYFCVGENSEGISQDSILVSLRRKMTVLKEFKDISVQLYSQAELDCQIDSHPPPTVQWYHNGTTLNFDSNIKKSNDNMTVYVKRVDFEDLGVYSCEANNNFENISLNGTMSIHGLEYPMILKESKKYVIKEGTAATIPCRVEKGSPIPIIKWQYRNAIVKEYRTLHQDNVKIQENQITISNVTANDTGVYRCVAENVLGNDVYDVELIVQYPPKLNITEVELKEVKKPREVKAGEKVEFSCKAFGEPQPIIVWTKDGQPMVYTKHLHLTELNDLVIEKATEYDSGLFTCNATSSMGSTQRNFTLFVYVPPNITKTEIEPEVELLEGQLVELPCPVHGVPTPEIEWRQNGELLSDMKKYTDSFGLRFVANLTDFGNYTCNVKNPYGNTSVNYSVYVWVGPYIEPPLEITTNVLIGNNITITCDVVGFPIPVITWEVRGDVLNENTSTVSFNDFGNLYVKNVTFDNEGEYVCVAENLAGIAKKSTYLIVNEAPRILEDNYTGPYLATNMDTSLTISCKATGKPKPYVQWSKDDFYLRKDSRYDTNIEDTLIIKSPTEDMSGNYTCIANNVYGTVNKTIEVRIYPLPTVMQSEESQIAVTVLEGTNTSVKCPIVASLSDTVKWYKDAKEISTDRLQISNVSRDDASLYACVVTNAVGSAHASLYLTVEWPPKFKENITGIVEVVKGEDVYLNCDVDAKPMAKFKWFRNSRQLVFEDNERLKLFNMQPHDSGVYKCVVSNAHGTVQRVFNLNIMVPPFISEFDVLDVLLKEGVNATLECNPKGSPTPSIEWKHNNTQWRIDNTSLYTTNISSSSEGIYRCDATNKAGVTHIVYRVSVVSSAKIQDIVAYKNGEGVSVESDLKVVLGSSTRVACKASGKPNPTVQWIKNGIVISDNKQGIDYADLILEDVTMLQSGVYTCVVANEGGNEERKLKIDVLEPPKIFQTLFDNANISENTINLEVLSGQAFYLHCHPYGNPLPEVYWFKDDLPLRIFDYSLVTMDYGEVISVKKAREDMSGNYTCVARNEVGNTSIVYLVDVLVPPPIPKETTKQINNRVGKPLILNCPVEGTPLPNVMWIKHPYTEIGTEDQRVILVDDGTTLVINKTEVSDSGKYSCIMTNKVGTTEIIFDVTIEKPPSIAGNIGNNIVEGHVVPLRRSIVLKCEADGHPVPKISWLKDTQQLSDSLSNIQRVLGNSLLAIWSVKMRDAGQYICVVENSAGTAHRRYNLAVQVPGKWGDWSQWTYCNVTCGLGYQQRSRICQYIDEYNVTIDKSTQSDKVILDASACKGMSSDRRKCHMPPCEDSVSQPKWSVWARWSACSATCGSGTQARTRRCKSKTKCVGDNVQLRKCPDLPKCKREDETPSEVDNNVYSSKEDTDTANSYLPELTYEMQPEIINSHYSPDVEQFYVASGSKQTTVYYDVEVSQNLDNSDRGPCDPGYRHNITNNACDDIDECLIEINKCHSTQVCINTEGAYRCSCSPGYVSLGAGQRCLDINECEQELDGCEFACVNVAGGYVCACPKHLRLHIDRHHCVAPSLYRDPITTHEEMVTEDYLTTVVDYPSRYTKNLKDP</sequence>
<name>A0ACC1CMH0_9NEOP</name>
<organism evidence="1 2">
    <name type="scientific">Dendrolimus kikuchii</name>
    <dbReference type="NCBI Taxonomy" id="765133"/>
    <lineage>
        <taxon>Eukaryota</taxon>
        <taxon>Metazoa</taxon>
        <taxon>Ecdysozoa</taxon>
        <taxon>Arthropoda</taxon>
        <taxon>Hexapoda</taxon>
        <taxon>Insecta</taxon>
        <taxon>Pterygota</taxon>
        <taxon>Neoptera</taxon>
        <taxon>Endopterygota</taxon>
        <taxon>Lepidoptera</taxon>
        <taxon>Glossata</taxon>
        <taxon>Ditrysia</taxon>
        <taxon>Bombycoidea</taxon>
        <taxon>Lasiocampidae</taxon>
        <taxon>Dendrolimus</taxon>
    </lineage>
</organism>
<comment type="caution">
    <text evidence="1">The sequence shown here is derived from an EMBL/GenBank/DDBJ whole genome shotgun (WGS) entry which is preliminary data.</text>
</comment>
<proteinExistence type="predicted"/>
<accession>A0ACC1CMH0</accession>
<protein>
    <submittedName>
        <fullName evidence="1">Uncharacterized protein</fullName>
    </submittedName>
</protein>
<evidence type="ECO:0000313" key="1">
    <source>
        <dbReference type="EMBL" id="KAJ0172778.1"/>
    </source>
</evidence>
<dbReference type="EMBL" id="CM034407">
    <property type="protein sequence ID" value="KAJ0172778.1"/>
    <property type="molecule type" value="Genomic_DNA"/>
</dbReference>
<evidence type="ECO:0000313" key="2">
    <source>
        <dbReference type="Proteomes" id="UP000824533"/>
    </source>
</evidence>
<gene>
    <name evidence="1" type="ORF">K1T71_011917</name>
</gene>
<keyword evidence="2" id="KW-1185">Reference proteome</keyword>
<reference evidence="1 2" key="1">
    <citation type="journal article" date="2021" name="Front. Genet.">
        <title>Chromosome-Level Genome Assembly Reveals Significant Gene Expansion in the Toll and IMD Signaling Pathways of Dendrolimus kikuchii.</title>
        <authorList>
            <person name="Zhou J."/>
            <person name="Wu P."/>
            <person name="Xiong Z."/>
            <person name="Liu N."/>
            <person name="Zhao N."/>
            <person name="Ji M."/>
            <person name="Qiu Y."/>
            <person name="Yang B."/>
        </authorList>
    </citation>
    <scope>NUCLEOTIDE SEQUENCE [LARGE SCALE GENOMIC DNA]</scope>
    <source>
        <strain evidence="1">Ann1</strain>
    </source>
</reference>